<dbReference type="AlphaFoldDB" id="A0A4U8UQB5"/>
<sequence>MISSIAICVVGCLRMNKARSFWAVLLPGNVMNPTQPHMRIVCKQHGRYYEINQKMPTQMAQFFLDPKDLCKNYVTQSKQVVDFRSHQNVCSESSLSSSKNASRCTESCRPNTRNGRRARSVFPGMNV</sequence>
<organism evidence="2 3">
    <name type="scientific">Steinernema carpocapsae</name>
    <name type="common">Entomopathogenic nematode</name>
    <dbReference type="NCBI Taxonomy" id="34508"/>
    <lineage>
        <taxon>Eukaryota</taxon>
        <taxon>Metazoa</taxon>
        <taxon>Ecdysozoa</taxon>
        <taxon>Nematoda</taxon>
        <taxon>Chromadorea</taxon>
        <taxon>Rhabditida</taxon>
        <taxon>Tylenchina</taxon>
        <taxon>Panagrolaimomorpha</taxon>
        <taxon>Strongyloidoidea</taxon>
        <taxon>Steinernematidae</taxon>
        <taxon>Steinernema</taxon>
    </lineage>
</organism>
<dbReference type="EMBL" id="AZBU02000001">
    <property type="protein sequence ID" value="TMS35181.1"/>
    <property type="molecule type" value="Genomic_DNA"/>
</dbReference>
<reference evidence="2 3" key="2">
    <citation type="journal article" date="2019" name="G3 (Bethesda)">
        <title>Hybrid Assembly of the Genome of the Entomopathogenic Nematode Steinernema carpocapsae Identifies the X-Chromosome.</title>
        <authorList>
            <person name="Serra L."/>
            <person name="Macchietto M."/>
            <person name="Macias-Munoz A."/>
            <person name="McGill C.J."/>
            <person name="Rodriguez I.M."/>
            <person name="Rodriguez B."/>
            <person name="Murad R."/>
            <person name="Mortazavi A."/>
        </authorList>
    </citation>
    <scope>NUCLEOTIDE SEQUENCE [LARGE SCALE GENOMIC DNA]</scope>
    <source>
        <strain evidence="2 3">ALL</strain>
    </source>
</reference>
<gene>
    <name evidence="2" type="ORF">L596_002634</name>
</gene>
<feature type="region of interest" description="Disordered" evidence="1">
    <location>
        <begin position="91"/>
        <end position="127"/>
    </location>
</feature>
<proteinExistence type="predicted"/>
<feature type="compositionally biased region" description="Polar residues" evidence="1">
    <location>
        <begin position="103"/>
        <end position="113"/>
    </location>
</feature>
<dbReference type="OrthoDB" id="2535391at2759"/>
<dbReference type="EMBL" id="CM016762">
    <property type="protein sequence ID" value="TMS35181.1"/>
    <property type="molecule type" value="Genomic_DNA"/>
</dbReference>
<accession>A0A4U8UQB5</accession>
<feature type="compositionally biased region" description="Low complexity" evidence="1">
    <location>
        <begin position="91"/>
        <end position="102"/>
    </location>
</feature>
<reference evidence="2 3" key="1">
    <citation type="journal article" date="2015" name="Genome Biol.">
        <title>Comparative genomics of Steinernema reveals deeply conserved gene regulatory networks.</title>
        <authorList>
            <person name="Dillman A.R."/>
            <person name="Macchietto M."/>
            <person name="Porter C.F."/>
            <person name="Rogers A."/>
            <person name="Williams B."/>
            <person name="Antoshechkin I."/>
            <person name="Lee M.M."/>
            <person name="Goodwin Z."/>
            <person name="Lu X."/>
            <person name="Lewis E.E."/>
            <person name="Goodrich-Blair H."/>
            <person name="Stock S.P."/>
            <person name="Adams B.J."/>
            <person name="Sternberg P.W."/>
            <person name="Mortazavi A."/>
        </authorList>
    </citation>
    <scope>NUCLEOTIDE SEQUENCE [LARGE SCALE GENOMIC DNA]</scope>
    <source>
        <strain evidence="2 3">ALL</strain>
    </source>
</reference>
<dbReference type="Proteomes" id="UP000298663">
    <property type="component" value="Chromosome X"/>
</dbReference>
<evidence type="ECO:0000313" key="3">
    <source>
        <dbReference type="Proteomes" id="UP000298663"/>
    </source>
</evidence>
<protein>
    <submittedName>
        <fullName evidence="2">Uncharacterized protein</fullName>
    </submittedName>
</protein>
<name>A0A4U8UQB5_STECR</name>
<comment type="caution">
    <text evidence="2">The sequence shown here is derived from an EMBL/GenBank/DDBJ whole genome shotgun (WGS) entry which is preliminary data.</text>
</comment>
<evidence type="ECO:0000313" key="2">
    <source>
        <dbReference type="EMBL" id="TMS35181.1"/>
    </source>
</evidence>
<evidence type="ECO:0000256" key="1">
    <source>
        <dbReference type="SAM" id="MobiDB-lite"/>
    </source>
</evidence>
<keyword evidence="3" id="KW-1185">Reference proteome</keyword>